<dbReference type="Proteomes" id="UP000183940">
    <property type="component" value="Unassembled WGS sequence"/>
</dbReference>
<accession>A0A1L9QR48</accession>
<dbReference type="AlphaFoldDB" id="A0A1L9QR48"/>
<gene>
    <name evidence="2" type="ORF">BI308_13080</name>
</gene>
<evidence type="ECO:0000313" key="3">
    <source>
        <dbReference type="Proteomes" id="UP000183940"/>
    </source>
</evidence>
<dbReference type="GO" id="GO:0006313">
    <property type="term" value="P:DNA transposition"/>
    <property type="evidence" value="ECO:0007669"/>
    <property type="project" value="InterPro"/>
</dbReference>
<sequence>MNQKSYRRGRHSVTLLHVYLVFVVKYRRKVLATQIRLRITEILKELGKKMDFAVLEIDGEEDHIHLLIEYPPTYSISKLVNHLKGVSSRLLRKEFNLVPHSDHLWSPSYFAISCGGAPIEKIKQYIQQQGEKPPTAKLKGGA</sequence>
<proteinExistence type="predicted"/>
<feature type="domain" description="Transposase IS200-like" evidence="1">
    <location>
        <begin position="13"/>
        <end position="129"/>
    </location>
</feature>
<dbReference type="GO" id="GO:0004803">
    <property type="term" value="F:transposase activity"/>
    <property type="evidence" value="ECO:0007669"/>
    <property type="project" value="InterPro"/>
</dbReference>
<dbReference type="PANTHER" id="PTHR33360">
    <property type="entry name" value="TRANSPOSASE FOR INSERTION SEQUENCE ELEMENT IS200"/>
    <property type="match status" value="1"/>
</dbReference>
<dbReference type="Gene3D" id="3.30.70.1290">
    <property type="entry name" value="Transposase IS200-like"/>
    <property type="match status" value="1"/>
</dbReference>
<evidence type="ECO:0000259" key="1">
    <source>
        <dbReference type="SMART" id="SM01321"/>
    </source>
</evidence>
<name>A0A1L9QR48_9CYAN</name>
<dbReference type="SUPFAM" id="SSF143422">
    <property type="entry name" value="Transposase IS200-like"/>
    <property type="match status" value="1"/>
</dbReference>
<dbReference type="InterPro" id="IPR036515">
    <property type="entry name" value="Transposase_17_sf"/>
</dbReference>
<evidence type="ECO:0000313" key="2">
    <source>
        <dbReference type="EMBL" id="OJJ25119.1"/>
    </source>
</evidence>
<protein>
    <submittedName>
        <fullName evidence="2">Transposase</fullName>
    </submittedName>
</protein>
<dbReference type="GO" id="GO:0003677">
    <property type="term" value="F:DNA binding"/>
    <property type="evidence" value="ECO:0007669"/>
    <property type="project" value="InterPro"/>
</dbReference>
<dbReference type="NCBIfam" id="NF033573">
    <property type="entry name" value="transpos_IS200"/>
    <property type="match status" value="1"/>
</dbReference>
<comment type="caution">
    <text evidence="2">The sequence shown here is derived from an EMBL/GenBank/DDBJ whole genome shotgun (WGS) entry which is preliminary data.</text>
</comment>
<reference evidence="2" key="1">
    <citation type="submission" date="2016-10" db="EMBL/GenBank/DDBJ databases">
        <title>CRISPR-Cas defence system in Roseofilum reptotaenium: evidence of a bacteriophage-cyanobacterium arms race in the coral black band disease.</title>
        <authorList>
            <person name="Buerger P."/>
            <person name="Wood-Charlson E.M."/>
            <person name="Weynberg K.D."/>
            <person name="Willis B."/>
            <person name="Van Oppen M.J."/>
        </authorList>
    </citation>
    <scope>NUCLEOTIDE SEQUENCE [LARGE SCALE GENOMIC DNA]</scope>
    <source>
        <strain evidence="2">AO1-A</strain>
    </source>
</reference>
<dbReference type="STRING" id="1925591.BI308_13080"/>
<keyword evidence="3" id="KW-1185">Reference proteome</keyword>
<dbReference type="Pfam" id="PF01797">
    <property type="entry name" value="Y1_Tnp"/>
    <property type="match status" value="1"/>
</dbReference>
<dbReference type="InterPro" id="IPR002686">
    <property type="entry name" value="Transposase_17"/>
</dbReference>
<dbReference type="EMBL" id="MLAW01000021">
    <property type="protein sequence ID" value="OJJ25119.1"/>
    <property type="molecule type" value="Genomic_DNA"/>
</dbReference>
<dbReference type="SMART" id="SM01321">
    <property type="entry name" value="Y1_Tnp"/>
    <property type="match status" value="1"/>
</dbReference>
<organism evidence="2 3">
    <name type="scientific">Roseofilum reptotaenium AO1-A</name>
    <dbReference type="NCBI Taxonomy" id="1925591"/>
    <lineage>
        <taxon>Bacteria</taxon>
        <taxon>Bacillati</taxon>
        <taxon>Cyanobacteriota</taxon>
        <taxon>Cyanophyceae</taxon>
        <taxon>Desertifilales</taxon>
        <taxon>Desertifilaceae</taxon>
        <taxon>Roseofilum</taxon>
    </lineage>
</organism>
<dbReference type="PANTHER" id="PTHR33360:SF2">
    <property type="entry name" value="TRANSPOSASE FOR INSERTION SEQUENCE ELEMENT IS200"/>
    <property type="match status" value="1"/>
</dbReference>